<comment type="subcellular location">
    <subcellularLocation>
        <location evidence="1">Cell membrane</location>
        <topology evidence="1">Multi-pass membrane protein</topology>
    </subcellularLocation>
</comment>
<feature type="transmembrane region" description="Helical" evidence="5">
    <location>
        <begin position="48"/>
        <end position="65"/>
    </location>
</feature>
<name>A0A951QN90_9CYAN</name>
<accession>A0A951QN90</accession>
<feature type="domain" description="Major facilitator superfamily (MFS) profile" evidence="6">
    <location>
        <begin position="1"/>
        <end position="104"/>
    </location>
</feature>
<reference evidence="7" key="2">
    <citation type="journal article" date="2022" name="Microbiol. Resour. Announc.">
        <title>Metagenome Sequencing to Explore Phylogenomics of Terrestrial Cyanobacteria.</title>
        <authorList>
            <person name="Ward R.D."/>
            <person name="Stajich J.E."/>
            <person name="Johansen J.R."/>
            <person name="Huntemann M."/>
            <person name="Clum A."/>
            <person name="Foster B."/>
            <person name="Foster B."/>
            <person name="Roux S."/>
            <person name="Palaniappan K."/>
            <person name="Varghese N."/>
            <person name="Mukherjee S."/>
            <person name="Reddy T.B.K."/>
            <person name="Daum C."/>
            <person name="Copeland A."/>
            <person name="Chen I.A."/>
            <person name="Ivanova N.N."/>
            <person name="Kyrpides N.C."/>
            <person name="Shapiro N."/>
            <person name="Eloe-Fadrosh E.A."/>
            <person name="Pietrasiak N."/>
        </authorList>
    </citation>
    <scope>NUCLEOTIDE SEQUENCE</scope>
    <source>
        <strain evidence="7">GSE-NOS-MK-12-04C</strain>
    </source>
</reference>
<evidence type="ECO:0000313" key="8">
    <source>
        <dbReference type="Proteomes" id="UP000729701"/>
    </source>
</evidence>
<dbReference type="PANTHER" id="PTHR42910:SF1">
    <property type="entry name" value="MAJOR FACILITATOR SUPERFAMILY (MFS) PROFILE DOMAIN-CONTAINING PROTEIN"/>
    <property type="match status" value="1"/>
</dbReference>
<dbReference type="InterPro" id="IPR011701">
    <property type="entry name" value="MFS"/>
</dbReference>
<keyword evidence="2 5" id="KW-0812">Transmembrane</keyword>
<dbReference type="Gene3D" id="1.20.1250.20">
    <property type="entry name" value="MFS general substrate transporter like domains"/>
    <property type="match status" value="1"/>
</dbReference>
<dbReference type="EMBL" id="JAHHGZ010000010">
    <property type="protein sequence ID" value="MBW4668062.1"/>
    <property type="molecule type" value="Genomic_DNA"/>
</dbReference>
<feature type="transmembrane region" description="Helical" evidence="5">
    <location>
        <begin position="12"/>
        <end position="28"/>
    </location>
</feature>
<evidence type="ECO:0000256" key="1">
    <source>
        <dbReference type="ARBA" id="ARBA00004651"/>
    </source>
</evidence>
<dbReference type="PROSITE" id="PS50850">
    <property type="entry name" value="MFS"/>
    <property type="match status" value="1"/>
</dbReference>
<evidence type="ECO:0000259" key="6">
    <source>
        <dbReference type="PROSITE" id="PS50850"/>
    </source>
</evidence>
<dbReference type="Proteomes" id="UP000729701">
    <property type="component" value="Unassembled WGS sequence"/>
</dbReference>
<dbReference type="PANTHER" id="PTHR42910">
    <property type="entry name" value="TRANSPORTER SCO4007-RELATED"/>
    <property type="match status" value="1"/>
</dbReference>
<dbReference type="InterPro" id="IPR020846">
    <property type="entry name" value="MFS_dom"/>
</dbReference>
<keyword evidence="3 5" id="KW-1133">Transmembrane helix</keyword>
<proteinExistence type="predicted"/>
<dbReference type="GO" id="GO:0005886">
    <property type="term" value="C:plasma membrane"/>
    <property type="evidence" value="ECO:0007669"/>
    <property type="project" value="UniProtKB-SubCell"/>
</dbReference>
<evidence type="ECO:0000256" key="5">
    <source>
        <dbReference type="SAM" id="Phobius"/>
    </source>
</evidence>
<dbReference type="AlphaFoldDB" id="A0A951QN90"/>
<protein>
    <submittedName>
        <fullName evidence="7">MFS transporter</fullName>
    </submittedName>
</protein>
<dbReference type="Pfam" id="PF07690">
    <property type="entry name" value="MFS_1"/>
    <property type="match status" value="1"/>
</dbReference>
<comment type="caution">
    <text evidence="7">The sequence shown here is derived from an EMBL/GenBank/DDBJ whole genome shotgun (WGS) entry which is preliminary data.</text>
</comment>
<dbReference type="SUPFAM" id="SSF103473">
    <property type="entry name" value="MFS general substrate transporter"/>
    <property type="match status" value="1"/>
</dbReference>
<evidence type="ECO:0000256" key="2">
    <source>
        <dbReference type="ARBA" id="ARBA00022692"/>
    </source>
</evidence>
<evidence type="ECO:0000256" key="4">
    <source>
        <dbReference type="ARBA" id="ARBA00023136"/>
    </source>
</evidence>
<reference evidence="7" key="1">
    <citation type="submission" date="2021-05" db="EMBL/GenBank/DDBJ databases">
        <authorList>
            <person name="Pietrasiak N."/>
            <person name="Ward R."/>
            <person name="Stajich J.E."/>
            <person name="Kurbessoian T."/>
        </authorList>
    </citation>
    <scope>NUCLEOTIDE SEQUENCE</scope>
    <source>
        <strain evidence="7">GSE-NOS-MK-12-04C</strain>
    </source>
</reference>
<evidence type="ECO:0000256" key="3">
    <source>
        <dbReference type="ARBA" id="ARBA00022989"/>
    </source>
</evidence>
<sequence length="104" mass="11479">MRFEEGVKRSLIWLMAVTSGAAAANLYYNQPLLAVIAQSFHISEHTSGFIPMLTQIGYALGILLFGPLGDLLERRKLIVTMLIASAMPLATTSWYRSCRCSSII</sequence>
<keyword evidence="4 5" id="KW-0472">Membrane</keyword>
<organism evidence="7 8">
    <name type="scientific">Cyanomargarita calcarea GSE-NOS-MK-12-04C</name>
    <dbReference type="NCBI Taxonomy" id="2839659"/>
    <lineage>
        <taxon>Bacteria</taxon>
        <taxon>Bacillati</taxon>
        <taxon>Cyanobacteriota</taxon>
        <taxon>Cyanophyceae</taxon>
        <taxon>Nostocales</taxon>
        <taxon>Cyanomargaritaceae</taxon>
        <taxon>Cyanomargarita</taxon>
    </lineage>
</organism>
<dbReference type="GO" id="GO:0022857">
    <property type="term" value="F:transmembrane transporter activity"/>
    <property type="evidence" value="ECO:0007669"/>
    <property type="project" value="InterPro"/>
</dbReference>
<gene>
    <name evidence="7" type="ORF">KME60_11725</name>
</gene>
<dbReference type="InterPro" id="IPR036259">
    <property type="entry name" value="MFS_trans_sf"/>
</dbReference>
<evidence type="ECO:0000313" key="7">
    <source>
        <dbReference type="EMBL" id="MBW4668062.1"/>
    </source>
</evidence>